<dbReference type="Gene3D" id="3.40.190.10">
    <property type="entry name" value="Periplasmic binding protein-like II"/>
    <property type="match status" value="1"/>
</dbReference>
<keyword evidence="1" id="KW-0762">Sugar transport</keyword>
<dbReference type="SUPFAM" id="SSF53850">
    <property type="entry name" value="Periplasmic binding protein-like II"/>
    <property type="match status" value="1"/>
</dbReference>
<evidence type="ECO:0000313" key="1">
    <source>
        <dbReference type="EMBL" id="MBB4948991.1"/>
    </source>
</evidence>
<accession>A0A7W7WJ60</accession>
<protein>
    <submittedName>
        <fullName evidence="1">Multiple sugar transport system substrate-binding protein</fullName>
    </submittedName>
</protein>
<dbReference type="AlphaFoldDB" id="A0A7W7WJ60"/>
<dbReference type="PANTHER" id="PTHR43649:SF30">
    <property type="entry name" value="ABC TRANSPORTER SUBSTRATE-BINDING PROTEIN"/>
    <property type="match status" value="1"/>
</dbReference>
<dbReference type="InterPro" id="IPR050490">
    <property type="entry name" value="Bact_solute-bd_prot1"/>
</dbReference>
<dbReference type="InterPro" id="IPR006059">
    <property type="entry name" value="SBP"/>
</dbReference>
<name>A0A7W7WJ60_9ACTN</name>
<proteinExistence type="predicted"/>
<reference evidence="1 2" key="1">
    <citation type="submission" date="2020-08" db="EMBL/GenBank/DDBJ databases">
        <title>Sequencing the genomes of 1000 actinobacteria strains.</title>
        <authorList>
            <person name="Klenk H.-P."/>
        </authorList>
    </citation>
    <scope>NUCLEOTIDE SEQUENCE [LARGE SCALE GENOMIC DNA]</scope>
    <source>
        <strain evidence="1 2">DSM 44786</strain>
    </source>
</reference>
<comment type="caution">
    <text evidence="1">The sequence shown here is derived from an EMBL/GenBank/DDBJ whole genome shotgun (WGS) entry which is preliminary data.</text>
</comment>
<dbReference type="EMBL" id="JACHJR010000001">
    <property type="protein sequence ID" value="MBB4948991.1"/>
    <property type="molecule type" value="Genomic_DNA"/>
</dbReference>
<sequence length="414" mass="44644">MAPRALALTAAALSAVLVLSGCGGGPEAGDVATIRFVAADYGANGQHPSEAYWREVISAFERQHTGIKVDLRVIGWNDLDTQVRAMVRSGDQPDLLQTGGYADFARDGLLYPAFDVLSGPTAIDFLPRMVRVGEQNGVQYGIPFVSSARMFLINNTLFRRAGLDPAKPPKTWAEVTAQATALKKAGVEIPLGIPLGKEEAQAESFLWMLENHGDYQDSSGHYTIDSPANIETFTQLRSWVTAGLTERNPATVDRTELAKDFAAGKVGMLNGFPGQLADLKGMDVSWTAMPSKDGVTSATLGVGDWMMAFKKGGHRKQIRAFLDFAYAPENTVRFAKEYNLLPVTQSALAALAADPEANDLQPFLRILPTAGFYPLSDPTWPAVSAQIKARIGAAVTDPEKTLEALQRTAEQTGR</sequence>
<gene>
    <name evidence="1" type="ORF">F4556_004526</name>
</gene>
<keyword evidence="1" id="KW-0813">Transport</keyword>
<dbReference type="Pfam" id="PF01547">
    <property type="entry name" value="SBP_bac_1"/>
    <property type="match status" value="1"/>
</dbReference>
<dbReference type="PANTHER" id="PTHR43649">
    <property type="entry name" value="ARABINOSE-BINDING PROTEIN-RELATED"/>
    <property type="match status" value="1"/>
</dbReference>
<dbReference type="PROSITE" id="PS51257">
    <property type="entry name" value="PROKAR_LIPOPROTEIN"/>
    <property type="match status" value="1"/>
</dbReference>
<organism evidence="1 2">
    <name type="scientific">Kitasatospora gansuensis</name>
    <dbReference type="NCBI Taxonomy" id="258050"/>
    <lineage>
        <taxon>Bacteria</taxon>
        <taxon>Bacillati</taxon>
        <taxon>Actinomycetota</taxon>
        <taxon>Actinomycetes</taxon>
        <taxon>Kitasatosporales</taxon>
        <taxon>Streptomycetaceae</taxon>
        <taxon>Kitasatospora</taxon>
    </lineage>
</organism>
<dbReference type="Proteomes" id="UP000573327">
    <property type="component" value="Unassembled WGS sequence"/>
</dbReference>
<dbReference type="RefSeq" id="WP_184919012.1">
    <property type="nucleotide sequence ID" value="NZ_JACHJR010000001.1"/>
</dbReference>
<keyword evidence="2" id="KW-1185">Reference proteome</keyword>
<evidence type="ECO:0000313" key="2">
    <source>
        <dbReference type="Proteomes" id="UP000573327"/>
    </source>
</evidence>